<dbReference type="SMART" id="SM00060">
    <property type="entry name" value="FN3"/>
    <property type="match status" value="1"/>
</dbReference>
<dbReference type="SMART" id="SM00404">
    <property type="entry name" value="PTPc_motif"/>
    <property type="match status" value="2"/>
</dbReference>
<keyword evidence="5" id="KW-0732">Signal</keyword>
<dbReference type="InterPro" id="IPR003595">
    <property type="entry name" value="Tyr_Pase_cat"/>
</dbReference>
<keyword evidence="7" id="KW-0378">Hydrolase</keyword>
<dbReference type="PRINTS" id="PR00700">
    <property type="entry name" value="PRTYPHPHTASE"/>
</dbReference>
<comment type="similarity">
    <text evidence="2">Belongs to the protein-tyrosine phosphatase family. Receptor class 5 subfamily.</text>
</comment>
<keyword evidence="9" id="KW-1133">Transmembrane helix</keyword>
<feature type="region of interest" description="Disordered" evidence="14">
    <location>
        <begin position="1185"/>
        <end position="1211"/>
    </location>
</feature>
<keyword evidence="20" id="KW-1185">Reference proteome</keyword>
<keyword evidence="4" id="KW-0812">Transmembrane</keyword>
<dbReference type="PROSITE" id="PS51144">
    <property type="entry name" value="ALPHA_CA_2"/>
    <property type="match status" value="1"/>
</dbReference>
<feature type="region of interest" description="Disordered" evidence="14">
    <location>
        <begin position="492"/>
        <end position="515"/>
    </location>
</feature>
<dbReference type="FunFam" id="3.90.190.10:FF:000013">
    <property type="entry name" value="receptor-type tyrosine-protein phosphatase zeta isoform X1"/>
    <property type="match status" value="1"/>
</dbReference>
<dbReference type="CDD" id="cd00063">
    <property type="entry name" value="FN3"/>
    <property type="match status" value="1"/>
</dbReference>
<dbReference type="SMART" id="SM00194">
    <property type="entry name" value="PTPc"/>
    <property type="match status" value="2"/>
</dbReference>
<evidence type="ECO:0000256" key="7">
    <source>
        <dbReference type="ARBA" id="ARBA00022801"/>
    </source>
</evidence>
<dbReference type="GO" id="GO:0016020">
    <property type="term" value="C:membrane"/>
    <property type="evidence" value="ECO:0007669"/>
    <property type="project" value="UniProtKB-SubCell"/>
</dbReference>
<dbReference type="InterPro" id="IPR000387">
    <property type="entry name" value="Tyr_Pase_dom"/>
</dbReference>
<feature type="domain" description="Tyrosine specific protein phosphatases" evidence="16">
    <location>
        <begin position="807"/>
        <end position="881"/>
    </location>
</feature>
<evidence type="ECO:0000256" key="2">
    <source>
        <dbReference type="ARBA" id="ARBA00006246"/>
    </source>
</evidence>
<dbReference type="PROSITE" id="PS50853">
    <property type="entry name" value="FN3"/>
    <property type="match status" value="1"/>
</dbReference>
<reference evidence="19" key="2">
    <citation type="submission" date="2025-08" db="UniProtKB">
        <authorList>
            <consortium name="Ensembl"/>
        </authorList>
    </citation>
    <scope>IDENTIFICATION</scope>
</reference>
<dbReference type="FunFam" id="2.60.40.10:FF:000313">
    <property type="entry name" value="Receptor-type tyrosine-protein phosphatase zeta"/>
    <property type="match status" value="1"/>
</dbReference>
<reference evidence="19 20" key="1">
    <citation type="submission" date="2020-06" db="EMBL/GenBank/DDBJ databases">
        <authorList>
            <consortium name="Wellcome Sanger Institute Data Sharing"/>
        </authorList>
    </citation>
    <scope>NUCLEOTIDE SEQUENCE [LARGE SCALE GENOMIC DNA]</scope>
</reference>
<dbReference type="InterPro" id="IPR003961">
    <property type="entry name" value="FN3_dom"/>
</dbReference>
<proteinExistence type="inferred from homology"/>
<feature type="domain" description="Tyrosine-protein phosphatase" evidence="15">
    <location>
        <begin position="646"/>
        <end position="890"/>
    </location>
</feature>
<dbReference type="PANTHER" id="PTHR19134">
    <property type="entry name" value="RECEPTOR-TYPE TYROSINE-PROTEIN PHOSPHATASE"/>
    <property type="match status" value="1"/>
</dbReference>
<dbReference type="SMART" id="SM01057">
    <property type="entry name" value="Carb_anhydrase"/>
    <property type="match status" value="1"/>
</dbReference>
<dbReference type="InterPro" id="IPR001148">
    <property type="entry name" value="CA_dom"/>
</dbReference>
<keyword evidence="10" id="KW-0472">Membrane</keyword>
<dbReference type="InterPro" id="IPR041887">
    <property type="entry name" value="Alpha_CARP_receptor-type"/>
</dbReference>
<feature type="domain" description="Tyrosine-protein phosphatase" evidence="15">
    <location>
        <begin position="921"/>
        <end position="1177"/>
    </location>
</feature>
<dbReference type="GO" id="GO:0004725">
    <property type="term" value="F:protein tyrosine phosphatase activity"/>
    <property type="evidence" value="ECO:0007669"/>
    <property type="project" value="UniProtKB-EC"/>
</dbReference>
<sequence length="1211" mass="136067">MQSLSDDTSRSFVTVLCLCCLKPDWNADRTLNQQHWTRKYPSCNTARQSPINIEEEFAQVRQEFQNLQFEGLEQETSKSTTIVNDGKTVAVSLNGEYFISGGGLSSRFKLSRIVFHWGRCNATSDGSEHSLSGSKFPLEMQIFGHDSDEAVGTYLDAPQQHMLSCTCLFQVGIEDNKNYTSIMDGVSSVSRYGKSSTLQPFPLLGLLPDSTEKYYMYNGSLTTPPCSEPVEWVVFKNAVSISESQLELFCEVMTMEQSGYVMLTDYLQNNFRQQQEQFMGLVFASYTGTEELTGPICSSEPQNIQADPRNYTGIVVTWERPRVVYDTTIEKYSVTYQRLEGRNPPQCQYLTDGDQDVAAIIHNLLANSSYVVQVMALCANGLTGRVSDRLIVDMPLENPGKTTAARQNRSAEITEEALLSWTSRQDTAETYTRRPVTKLLSPEELKPPDGSMVVTDVYYEDFSSSLYKTTTSAGTPSPDDEIIGAVTLPRDRTRVSPEDNEVGPPVPDDSGMPLRTASSPITSTTGALYSTQPVYSEASNSSPESRVGMVGSKDKDKHTVVPLAVVSTLTFPVTVVLRFDRKCFQTAQFYVEDNASPRVLSAPSTPLLIPTDEHEAVPVKEFVKHVGELHASGTFSKEFEVRAPDPGNKSKNRYVNILAYDHSRVKLSHSLDKDGSAGDYINANFVDGFNQPSYYIAAQGPLKSSLEDFWRMVWEQNVGVIVMITNLVEKGRRKCDQYWPLENQEEYGCFLVTLKSTRILAYYTQRTFILRNTSVRKGPQKALALERTVLHYHYTQWPDMGVPEYTLPVLSFVQKSSRAKTPDMGPIIVHCSAGVGRTGTYIMLDAMLKQIREEGSVNVMGFLKHIRSQRNYLVQMEEQYVFIHDALVEAILSRETEVSANHIHTYVSDLLTPGLSGKTRLEKQFKLITQSNARQRDYTAALKETNMEKNRISSLMPVEKSRVCLSTTTGESSDYINASYVMGFHQSCEFIITQSPLPNTVKDFWRMIWDHNTQIIVSLADTQDDACVYWPSKDQPVNCEMFTVSFTGEDHVCLSSEERLVVQDFVLKATQDDYVLEVRQYQVSHWPNPDSPISNTFELINIIREEMGHREGTMVVHDKYGSSTAGTFCALTTLVNQLQEENCMDVYLTARMTNLMRPGVFSDVDQLQFLYKAMLSLVRSKEDEKTLQSTENNGTIPSGSATVPESLESLM</sequence>
<evidence type="ECO:0000313" key="20">
    <source>
        <dbReference type="Proteomes" id="UP000694580"/>
    </source>
</evidence>
<dbReference type="GeneTree" id="ENSGT00940000155529"/>
<dbReference type="Gene3D" id="3.90.190.10">
    <property type="entry name" value="Protein tyrosine phosphatase superfamily"/>
    <property type="match status" value="2"/>
</dbReference>
<evidence type="ECO:0000259" key="18">
    <source>
        <dbReference type="PROSITE" id="PS51144"/>
    </source>
</evidence>
<reference evidence="19" key="3">
    <citation type="submission" date="2025-09" db="UniProtKB">
        <authorList>
            <consortium name="Ensembl"/>
        </authorList>
    </citation>
    <scope>IDENTIFICATION</scope>
</reference>
<dbReference type="InterPro" id="IPR013783">
    <property type="entry name" value="Ig-like_fold"/>
</dbReference>
<dbReference type="Ensembl" id="ENSDCDT00010053569.1">
    <property type="protein sequence ID" value="ENSDCDP00010043507.1"/>
    <property type="gene ID" value="ENSDCDG00010025110.1"/>
</dbReference>
<feature type="compositionally biased region" description="Polar residues" evidence="14">
    <location>
        <begin position="1187"/>
        <end position="1203"/>
    </location>
</feature>
<keyword evidence="6" id="KW-0677">Repeat</keyword>
<dbReference type="InterPro" id="IPR029021">
    <property type="entry name" value="Prot-tyrosine_phosphatase-like"/>
</dbReference>
<evidence type="ECO:0000313" key="19">
    <source>
        <dbReference type="Ensembl" id="ENSDCDP00010043507.1"/>
    </source>
</evidence>
<evidence type="ECO:0000259" key="17">
    <source>
        <dbReference type="PROSITE" id="PS50853"/>
    </source>
</evidence>
<dbReference type="PROSITE" id="PS00383">
    <property type="entry name" value="TYR_PHOSPHATASE_1"/>
    <property type="match status" value="1"/>
</dbReference>
<dbReference type="Pfam" id="PF00102">
    <property type="entry name" value="Y_phosphatase"/>
    <property type="match status" value="2"/>
</dbReference>
<dbReference type="EC" id="3.1.3.48" evidence="3"/>
<keyword evidence="8" id="KW-0904">Protein phosphatase</keyword>
<keyword evidence="11" id="KW-1015">Disulfide bond</keyword>
<dbReference type="SUPFAM" id="SSF51069">
    <property type="entry name" value="Carbonic anhydrase"/>
    <property type="match status" value="1"/>
</dbReference>
<feature type="domain" description="Alpha-carbonic anhydrase" evidence="18">
    <location>
        <begin position="23"/>
        <end position="286"/>
    </location>
</feature>
<evidence type="ECO:0000259" key="15">
    <source>
        <dbReference type="PROSITE" id="PS50055"/>
    </source>
</evidence>
<evidence type="ECO:0000256" key="9">
    <source>
        <dbReference type="ARBA" id="ARBA00022989"/>
    </source>
</evidence>
<evidence type="ECO:0000256" key="8">
    <source>
        <dbReference type="ARBA" id="ARBA00022912"/>
    </source>
</evidence>
<gene>
    <name evidence="19" type="primary">ptprz1b</name>
</gene>
<organism evidence="19 20">
    <name type="scientific">Denticeps clupeoides</name>
    <name type="common">denticle herring</name>
    <dbReference type="NCBI Taxonomy" id="299321"/>
    <lineage>
        <taxon>Eukaryota</taxon>
        <taxon>Metazoa</taxon>
        <taxon>Chordata</taxon>
        <taxon>Craniata</taxon>
        <taxon>Vertebrata</taxon>
        <taxon>Euteleostomi</taxon>
        <taxon>Actinopterygii</taxon>
        <taxon>Neopterygii</taxon>
        <taxon>Teleostei</taxon>
        <taxon>Clupei</taxon>
        <taxon>Clupeiformes</taxon>
        <taxon>Denticipitoidei</taxon>
        <taxon>Denticipitidae</taxon>
        <taxon>Denticeps</taxon>
    </lineage>
</organism>
<dbReference type="AlphaFoldDB" id="A0AAY4DD99"/>
<evidence type="ECO:0000256" key="13">
    <source>
        <dbReference type="ARBA" id="ARBA00051722"/>
    </source>
</evidence>
<dbReference type="SUPFAM" id="SSF52799">
    <property type="entry name" value="(Phosphotyrosine protein) phosphatases II"/>
    <property type="match status" value="2"/>
</dbReference>
<dbReference type="Gene3D" id="3.10.200.10">
    <property type="entry name" value="Alpha carbonic anhydrase"/>
    <property type="match status" value="1"/>
</dbReference>
<feature type="domain" description="Tyrosine specific protein phosphatases" evidence="16">
    <location>
        <begin position="1097"/>
        <end position="1168"/>
    </location>
</feature>
<comment type="catalytic activity">
    <reaction evidence="13">
        <text>O-phospho-L-tyrosyl-[protein] + H2O = L-tyrosyl-[protein] + phosphate</text>
        <dbReference type="Rhea" id="RHEA:10684"/>
        <dbReference type="Rhea" id="RHEA-COMP:10136"/>
        <dbReference type="Rhea" id="RHEA-COMP:20101"/>
        <dbReference type="ChEBI" id="CHEBI:15377"/>
        <dbReference type="ChEBI" id="CHEBI:43474"/>
        <dbReference type="ChEBI" id="CHEBI:46858"/>
        <dbReference type="ChEBI" id="CHEBI:61978"/>
        <dbReference type="EC" id="3.1.3.48"/>
    </reaction>
</comment>
<name>A0AAY4DD99_9TELE</name>
<dbReference type="InterPro" id="IPR036398">
    <property type="entry name" value="CA_dom_sf"/>
</dbReference>
<evidence type="ECO:0000256" key="11">
    <source>
        <dbReference type="ARBA" id="ARBA00023157"/>
    </source>
</evidence>
<evidence type="ECO:0000256" key="6">
    <source>
        <dbReference type="ARBA" id="ARBA00022737"/>
    </source>
</evidence>
<dbReference type="PANTHER" id="PTHR19134:SF461">
    <property type="entry name" value="RECEPTOR-TYPE TYROSINE-PROTEIN PHOSPHATASE ZETA"/>
    <property type="match status" value="1"/>
</dbReference>
<dbReference type="CDD" id="cd03122">
    <property type="entry name" value="alpha_CARP_receptor_like"/>
    <property type="match status" value="1"/>
</dbReference>
<feature type="domain" description="Fibronectin type-III" evidence="17">
    <location>
        <begin position="300"/>
        <end position="397"/>
    </location>
</feature>
<evidence type="ECO:0000256" key="10">
    <source>
        <dbReference type="ARBA" id="ARBA00023136"/>
    </source>
</evidence>
<keyword evidence="12" id="KW-0325">Glycoprotein</keyword>
<dbReference type="Pfam" id="PF00194">
    <property type="entry name" value="Carb_anhydrase"/>
    <property type="match status" value="1"/>
</dbReference>
<accession>A0AAY4DD99</accession>
<dbReference type="Gene3D" id="2.60.40.10">
    <property type="entry name" value="Immunoglobulins"/>
    <property type="match status" value="1"/>
</dbReference>
<evidence type="ECO:0000259" key="16">
    <source>
        <dbReference type="PROSITE" id="PS50056"/>
    </source>
</evidence>
<dbReference type="Proteomes" id="UP000694580">
    <property type="component" value="Chromosome 15"/>
</dbReference>
<dbReference type="InterPro" id="IPR050348">
    <property type="entry name" value="Protein-Tyr_Phosphatase"/>
</dbReference>
<protein>
    <recommendedName>
        <fullName evidence="3">protein-tyrosine-phosphatase</fullName>
        <ecNumber evidence="3">3.1.3.48</ecNumber>
    </recommendedName>
</protein>
<evidence type="ECO:0000256" key="5">
    <source>
        <dbReference type="ARBA" id="ARBA00022729"/>
    </source>
</evidence>
<evidence type="ECO:0000256" key="3">
    <source>
        <dbReference type="ARBA" id="ARBA00013064"/>
    </source>
</evidence>
<comment type="subcellular location">
    <subcellularLocation>
        <location evidence="1">Membrane</location>
        <topology evidence="1">Single-pass type I membrane protein</topology>
    </subcellularLocation>
</comment>
<dbReference type="InterPro" id="IPR000242">
    <property type="entry name" value="PTP_cat"/>
</dbReference>
<dbReference type="FunFam" id="3.90.190.10:FF:000088">
    <property type="entry name" value="Receptor protein-tyrosine phosphatase LAR"/>
    <property type="match status" value="1"/>
</dbReference>
<dbReference type="Pfam" id="PF00041">
    <property type="entry name" value="fn3"/>
    <property type="match status" value="1"/>
</dbReference>
<dbReference type="InterPro" id="IPR016130">
    <property type="entry name" value="Tyr_Pase_AS"/>
</dbReference>
<evidence type="ECO:0000256" key="12">
    <source>
        <dbReference type="ARBA" id="ARBA00023180"/>
    </source>
</evidence>
<dbReference type="SUPFAM" id="SSF49265">
    <property type="entry name" value="Fibronectin type III"/>
    <property type="match status" value="1"/>
</dbReference>
<evidence type="ECO:0000256" key="1">
    <source>
        <dbReference type="ARBA" id="ARBA00004479"/>
    </source>
</evidence>
<evidence type="ECO:0000256" key="14">
    <source>
        <dbReference type="SAM" id="MobiDB-lite"/>
    </source>
</evidence>
<dbReference type="InterPro" id="IPR036116">
    <property type="entry name" value="FN3_sf"/>
</dbReference>
<dbReference type="PROSITE" id="PS50056">
    <property type="entry name" value="TYR_PHOSPHATASE_2"/>
    <property type="match status" value="2"/>
</dbReference>
<evidence type="ECO:0000256" key="4">
    <source>
        <dbReference type="ARBA" id="ARBA00022692"/>
    </source>
</evidence>
<dbReference type="PROSITE" id="PS50055">
    <property type="entry name" value="TYR_PHOSPHATASE_PTP"/>
    <property type="match status" value="2"/>
</dbReference>